<protein>
    <submittedName>
        <fullName evidence="6">Predicted transcriptional regulators</fullName>
    </submittedName>
</protein>
<proteinExistence type="predicted"/>
<keyword evidence="4" id="KW-0105">Cadmium resistance</keyword>
<dbReference type="SUPFAM" id="SSF46785">
    <property type="entry name" value="Winged helix' DNA-binding domain"/>
    <property type="match status" value="1"/>
</dbReference>
<sequence length="142" mass="16325">MTARKTGNIIRLNNCLIVFYDRVIAMPEANHDLCDTFCPSGGAEGLREKVVEVAGLSEIFKVLGDETRTKILYLLSFRELCVCDIATILDMSLPAISHHLRLLKALRLVKYRRDGKMVYYSLDDEHIVHLIREAQEHFAEYR</sequence>
<evidence type="ECO:0000256" key="3">
    <source>
        <dbReference type="ARBA" id="ARBA00023163"/>
    </source>
</evidence>
<gene>
    <name evidence="6" type="ORF">MTY_0760</name>
</gene>
<dbReference type="PROSITE" id="PS50987">
    <property type="entry name" value="HTH_ARSR_2"/>
    <property type="match status" value="1"/>
</dbReference>
<dbReference type="GO" id="GO:0003700">
    <property type="term" value="F:DNA-binding transcription factor activity"/>
    <property type="evidence" value="ECO:0007669"/>
    <property type="project" value="InterPro"/>
</dbReference>
<dbReference type="GO" id="GO:0046686">
    <property type="term" value="P:response to cadmium ion"/>
    <property type="evidence" value="ECO:0007669"/>
    <property type="project" value="UniProtKB-KW"/>
</dbReference>
<evidence type="ECO:0000259" key="5">
    <source>
        <dbReference type="PROSITE" id="PS50987"/>
    </source>
</evidence>
<dbReference type="GO" id="GO:0003677">
    <property type="term" value="F:DNA binding"/>
    <property type="evidence" value="ECO:0007669"/>
    <property type="project" value="UniProtKB-KW"/>
</dbReference>
<keyword evidence="3" id="KW-0804">Transcription</keyword>
<keyword evidence="1" id="KW-0805">Transcription regulation</keyword>
<dbReference type="PANTHER" id="PTHR43132">
    <property type="entry name" value="ARSENICAL RESISTANCE OPERON REPRESSOR ARSR-RELATED"/>
    <property type="match status" value="1"/>
</dbReference>
<evidence type="ECO:0000256" key="2">
    <source>
        <dbReference type="ARBA" id="ARBA00023125"/>
    </source>
</evidence>
<dbReference type="InterPro" id="IPR051011">
    <property type="entry name" value="Metal_resp_trans_reg"/>
</dbReference>
<evidence type="ECO:0000313" key="6">
    <source>
        <dbReference type="EMBL" id="GAF25427.1"/>
    </source>
</evidence>
<dbReference type="InterPro" id="IPR036390">
    <property type="entry name" value="WH_DNA-bd_sf"/>
</dbReference>
<keyword evidence="2" id="KW-0238">DNA-binding</keyword>
<reference evidence="6" key="1">
    <citation type="journal article" date="2014" name="Gene">
        <title>Genome-guided analysis of transformation efficiency and carbon dioxide assimilation by Moorella thermoacetica Y72.</title>
        <authorList>
            <person name="Tsukahara K."/>
            <person name="Kita A."/>
            <person name="Nakashimada Y."/>
            <person name="Hoshino T."/>
            <person name="Murakami K."/>
        </authorList>
    </citation>
    <scope>NUCLEOTIDE SEQUENCE [LARGE SCALE GENOMIC DNA]</scope>
    <source>
        <strain evidence="6">Y72</strain>
    </source>
</reference>
<name>A0A0S6UC97_NEOTH</name>
<organism evidence="6">
    <name type="scientific">Moorella thermoacetica Y72</name>
    <dbReference type="NCBI Taxonomy" id="1325331"/>
    <lineage>
        <taxon>Bacteria</taxon>
        <taxon>Bacillati</taxon>
        <taxon>Bacillota</taxon>
        <taxon>Clostridia</taxon>
        <taxon>Neomoorellales</taxon>
        <taxon>Neomoorellaceae</taxon>
        <taxon>Neomoorella</taxon>
    </lineage>
</organism>
<evidence type="ECO:0000256" key="4">
    <source>
        <dbReference type="ARBA" id="ARBA00043263"/>
    </source>
</evidence>
<dbReference type="EMBL" id="DF238840">
    <property type="protein sequence ID" value="GAF25427.1"/>
    <property type="molecule type" value="Genomic_DNA"/>
</dbReference>
<dbReference type="InterPro" id="IPR001845">
    <property type="entry name" value="HTH_ArsR_DNA-bd_dom"/>
</dbReference>
<feature type="domain" description="HTH arsR-type" evidence="5">
    <location>
        <begin position="48"/>
        <end position="142"/>
    </location>
</feature>
<dbReference type="Proteomes" id="UP000063718">
    <property type="component" value="Unassembled WGS sequence"/>
</dbReference>
<dbReference type="PANTHER" id="PTHR43132:SF6">
    <property type="entry name" value="HTH-TYPE TRANSCRIPTIONAL REPRESSOR CZRA"/>
    <property type="match status" value="1"/>
</dbReference>
<dbReference type="Pfam" id="PF01022">
    <property type="entry name" value="HTH_5"/>
    <property type="match status" value="1"/>
</dbReference>
<dbReference type="AlphaFoldDB" id="A0A0S6UC97"/>
<dbReference type="InterPro" id="IPR036388">
    <property type="entry name" value="WH-like_DNA-bd_sf"/>
</dbReference>
<dbReference type="Gene3D" id="1.10.10.10">
    <property type="entry name" value="Winged helix-like DNA-binding domain superfamily/Winged helix DNA-binding domain"/>
    <property type="match status" value="1"/>
</dbReference>
<accession>A0A0S6UC97</accession>
<dbReference type="CDD" id="cd00090">
    <property type="entry name" value="HTH_ARSR"/>
    <property type="match status" value="1"/>
</dbReference>
<dbReference type="SMART" id="SM00418">
    <property type="entry name" value="HTH_ARSR"/>
    <property type="match status" value="1"/>
</dbReference>
<dbReference type="PRINTS" id="PR00778">
    <property type="entry name" value="HTHARSR"/>
</dbReference>
<dbReference type="PROSITE" id="PS00846">
    <property type="entry name" value="HTH_ARSR_1"/>
    <property type="match status" value="1"/>
</dbReference>
<dbReference type="InterPro" id="IPR011991">
    <property type="entry name" value="ArsR-like_HTH"/>
</dbReference>
<dbReference type="InterPro" id="IPR018334">
    <property type="entry name" value="ArsR_HTH"/>
</dbReference>
<evidence type="ECO:0000256" key="1">
    <source>
        <dbReference type="ARBA" id="ARBA00023015"/>
    </source>
</evidence>
<dbReference type="NCBIfam" id="NF033788">
    <property type="entry name" value="HTH_metalloreg"/>
    <property type="match status" value="1"/>
</dbReference>